<evidence type="ECO:0000256" key="4">
    <source>
        <dbReference type="SAM" id="SignalP"/>
    </source>
</evidence>
<evidence type="ECO:0000256" key="1">
    <source>
        <dbReference type="ARBA" id="ARBA00011028"/>
    </source>
</evidence>
<dbReference type="RefSeq" id="WP_216548558.1">
    <property type="nucleotide sequence ID" value="NZ_JAHLQO010000002.1"/>
</dbReference>
<protein>
    <submittedName>
        <fullName evidence="5">Metal ABC transporter substrate-binding protein</fullName>
    </submittedName>
</protein>
<evidence type="ECO:0000313" key="6">
    <source>
        <dbReference type="Proteomes" id="UP000783742"/>
    </source>
</evidence>
<dbReference type="PANTHER" id="PTHR42953:SF3">
    <property type="entry name" value="HIGH-AFFINITY ZINC UPTAKE SYSTEM PROTEIN ZNUA"/>
    <property type="match status" value="1"/>
</dbReference>
<organism evidence="5 6">
    <name type="scientific">Peptoniphilus ovalis</name>
    <dbReference type="NCBI Taxonomy" id="2841503"/>
    <lineage>
        <taxon>Bacteria</taxon>
        <taxon>Bacillati</taxon>
        <taxon>Bacillota</taxon>
        <taxon>Tissierellia</taxon>
        <taxon>Tissierellales</taxon>
        <taxon>Peptoniphilaceae</taxon>
        <taxon>Peptoniphilus</taxon>
    </lineage>
</organism>
<dbReference type="PANTHER" id="PTHR42953">
    <property type="entry name" value="HIGH-AFFINITY ZINC UPTAKE SYSTEM PROTEIN ZNUA-RELATED"/>
    <property type="match status" value="1"/>
</dbReference>
<name>A0ABS6FEW0_9FIRM</name>
<dbReference type="InterPro" id="IPR050492">
    <property type="entry name" value="Bact_metal-bind_prot9"/>
</dbReference>
<sequence length="306" mass="34961">MKRRFLLILMFLSIFLTACSSDSAQKKEDTSSNKKVVYATFFPVYDLSKRIIGDKMEIKTIIKGNQEPHDFELQTQDMVNISKADLIIYNGANMESFIPSLMDTVKDDSKFLDLSSNLSLLAKRDELSKDDVRVNPHTWLSIKNAIVELNEIYEKVSEIDPENKDYYKENLGKSVKEFEALDNKFQEELLKVKSDEKYFVVSHAAFNYLAKDYGLKQVAVTGISPEEEPSAKQLKEIADFVEKHNISTIFFEGKATPKVAETLAKTTNTKTDTIYTMESLTDEEAEMGYLKLMELNLEALVKSFNE</sequence>
<keyword evidence="2" id="KW-0813">Transport</keyword>
<feature type="signal peptide" evidence="4">
    <location>
        <begin position="1"/>
        <end position="20"/>
    </location>
</feature>
<evidence type="ECO:0000256" key="3">
    <source>
        <dbReference type="ARBA" id="ARBA00022729"/>
    </source>
</evidence>
<dbReference type="Proteomes" id="UP000783742">
    <property type="component" value="Unassembled WGS sequence"/>
</dbReference>
<evidence type="ECO:0000313" key="5">
    <source>
        <dbReference type="EMBL" id="MBU5668707.1"/>
    </source>
</evidence>
<dbReference type="Pfam" id="PF01297">
    <property type="entry name" value="ZnuA"/>
    <property type="match status" value="1"/>
</dbReference>
<dbReference type="PROSITE" id="PS51257">
    <property type="entry name" value="PROKAR_LIPOPROTEIN"/>
    <property type="match status" value="1"/>
</dbReference>
<dbReference type="InterPro" id="IPR006127">
    <property type="entry name" value="ZnuA-like"/>
</dbReference>
<proteinExistence type="inferred from homology"/>
<keyword evidence="3 4" id="KW-0732">Signal</keyword>
<comment type="similarity">
    <text evidence="1">Belongs to the bacterial solute-binding protein 9 family.</text>
</comment>
<dbReference type="EMBL" id="JAHLQO010000002">
    <property type="protein sequence ID" value="MBU5668707.1"/>
    <property type="molecule type" value="Genomic_DNA"/>
</dbReference>
<evidence type="ECO:0000256" key="2">
    <source>
        <dbReference type="ARBA" id="ARBA00022448"/>
    </source>
</evidence>
<keyword evidence="6" id="KW-1185">Reference proteome</keyword>
<feature type="chain" id="PRO_5047330529" evidence="4">
    <location>
        <begin position="21"/>
        <end position="306"/>
    </location>
</feature>
<comment type="caution">
    <text evidence="5">The sequence shown here is derived from an EMBL/GenBank/DDBJ whole genome shotgun (WGS) entry which is preliminary data.</text>
</comment>
<reference evidence="5 6" key="1">
    <citation type="submission" date="2021-06" db="EMBL/GenBank/DDBJ databases">
        <authorList>
            <person name="Sun Q."/>
            <person name="Li D."/>
        </authorList>
    </citation>
    <scope>NUCLEOTIDE SEQUENCE [LARGE SCALE GENOMIC DNA]</scope>
    <source>
        <strain evidence="5 6">MSJ-1</strain>
    </source>
</reference>
<accession>A0ABS6FEW0</accession>
<gene>
    <name evidence="5" type="ORF">KQI68_02515</name>
</gene>